<feature type="transmembrane region" description="Helical" evidence="7">
    <location>
        <begin position="137"/>
        <end position="154"/>
    </location>
</feature>
<evidence type="ECO:0000313" key="8">
    <source>
        <dbReference type="EMBL" id="NGM52641.1"/>
    </source>
</evidence>
<dbReference type="EMBL" id="JAAKGT010000021">
    <property type="protein sequence ID" value="NGM52641.1"/>
    <property type="molecule type" value="Genomic_DNA"/>
</dbReference>
<proteinExistence type="inferred from homology"/>
<feature type="transmembrane region" description="Helical" evidence="7">
    <location>
        <begin position="6"/>
        <end position="23"/>
    </location>
</feature>
<accession>A0A6G4R4C4</accession>
<dbReference type="AlphaFoldDB" id="A0A6G4R4C4"/>
<dbReference type="InterPro" id="IPR050833">
    <property type="entry name" value="Poly_Biosynth_Transport"/>
</dbReference>
<gene>
    <name evidence="8" type="ORF">G5B46_23775</name>
</gene>
<feature type="transmembrane region" description="Helical" evidence="7">
    <location>
        <begin position="192"/>
        <end position="211"/>
    </location>
</feature>
<feature type="transmembrane region" description="Helical" evidence="7">
    <location>
        <begin position="343"/>
        <end position="362"/>
    </location>
</feature>
<feature type="transmembrane region" description="Helical" evidence="7">
    <location>
        <begin position="288"/>
        <end position="304"/>
    </location>
</feature>
<comment type="caution">
    <text evidence="8">The sequence shown here is derived from an EMBL/GenBank/DDBJ whole genome shotgun (WGS) entry which is preliminary data.</text>
</comment>
<dbReference type="Pfam" id="PF13440">
    <property type="entry name" value="Polysacc_synt_3"/>
    <property type="match status" value="1"/>
</dbReference>
<keyword evidence="5 7" id="KW-1133">Transmembrane helix</keyword>
<comment type="subcellular location">
    <subcellularLocation>
        <location evidence="1">Cell membrane</location>
        <topology evidence="1">Multi-pass membrane protein</topology>
    </subcellularLocation>
</comment>
<keyword evidence="4 7" id="KW-0812">Transmembrane</keyword>
<evidence type="ECO:0000256" key="5">
    <source>
        <dbReference type="ARBA" id="ARBA00022989"/>
    </source>
</evidence>
<organism evidence="8">
    <name type="scientific">Caulobacter sp. 602-2</name>
    <dbReference type="NCBI Taxonomy" id="2710887"/>
    <lineage>
        <taxon>Bacteria</taxon>
        <taxon>Pseudomonadati</taxon>
        <taxon>Pseudomonadota</taxon>
        <taxon>Alphaproteobacteria</taxon>
        <taxon>Caulobacterales</taxon>
        <taxon>Caulobacteraceae</taxon>
        <taxon>Caulobacter</taxon>
    </lineage>
</organism>
<feature type="transmembrane region" description="Helical" evidence="7">
    <location>
        <begin position="71"/>
        <end position="92"/>
    </location>
</feature>
<comment type="similarity">
    <text evidence="2">Belongs to the polysaccharide synthase family.</text>
</comment>
<feature type="transmembrane region" description="Helical" evidence="7">
    <location>
        <begin position="44"/>
        <end position="65"/>
    </location>
</feature>
<evidence type="ECO:0000256" key="2">
    <source>
        <dbReference type="ARBA" id="ARBA00007430"/>
    </source>
</evidence>
<keyword evidence="6 7" id="KW-0472">Membrane</keyword>
<evidence type="ECO:0000256" key="4">
    <source>
        <dbReference type="ARBA" id="ARBA00022692"/>
    </source>
</evidence>
<keyword evidence="3" id="KW-1003">Cell membrane</keyword>
<evidence type="ECO:0000256" key="6">
    <source>
        <dbReference type="ARBA" id="ARBA00023136"/>
    </source>
</evidence>
<evidence type="ECO:0000256" key="1">
    <source>
        <dbReference type="ARBA" id="ARBA00004651"/>
    </source>
</evidence>
<feature type="transmembrane region" description="Helical" evidence="7">
    <location>
        <begin position="113"/>
        <end position="131"/>
    </location>
</feature>
<evidence type="ECO:0000256" key="3">
    <source>
        <dbReference type="ARBA" id="ARBA00022475"/>
    </source>
</evidence>
<feature type="transmembrane region" description="Helical" evidence="7">
    <location>
        <begin position="374"/>
        <end position="394"/>
    </location>
</feature>
<protein>
    <submittedName>
        <fullName evidence="8">Oligosaccharide flippase family protein</fullName>
    </submittedName>
</protein>
<dbReference type="PANTHER" id="PTHR30250:SF10">
    <property type="entry name" value="LIPOPOLYSACCHARIDE BIOSYNTHESIS PROTEIN WZXC"/>
    <property type="match status" value="1"/>
</dbReference>
<name>A0A6G4R4C4_9CAUL</name>
<evidence type="ECO:0000256" key="7">
    <source>
        <dbReference type="SAM" id="Phobius"/>
    </source>
</evidence>
<feature type="transmembrane region" description="Helical" evidence="7">
    <location>
        <begin position="406"/>
        <end position="427"/>
    </location>
</feature>
<dbReference type="GO" id="GO:0005886">
    <property type="term" value="C:plasma membrane"/>
    <property type="evidence" value="ECO:0007669"/>
    <property type="project" value="UniProtKB-SubCell"/>
</dbReference>
<dbReference type="PANTHER" id="PTHR30250">
    <property type="entry name" value="PST FAMILY PREDICTED COLANIC ACID TRANSPORTER"/>
    <property type="match status" value="1"/>
</dbReference>
<sequence>MPKEQLGLFSAAIAVIAIAEIFAENGLGEAVVQAKEIDDEILSAAALFNVGFSIIVAAACLIFSAQLETFLGAPGLTPILSVALVAVLINALSYIPQSVLRRNGDFRWLAMRGLIATLVSGAVGVGLALLGFGAMSMAAQLVLFALINAVMVWWRRPWTPRPASPARALPLVRFGSKVFASRMLDYVGGRSIELFIVAALGPAALALYIMGSRIYAVLMQLISAVTIDVSMPHFSRLADDRPALVEALYKSFELTSALAFPIFVMLGALAPEITDIAFGRNGHGSEAILLPLSLLGAFRLLQYYNGTLLNAVGRPGVAMVVQGMKAIASVIVLSATYGRSLQTIVLAFSISHAVLGMVSFAFGRREVGYSLARLLKIVTPFALSAFLMFGAIWALRPYVGTLGHSLPRLVVLGAIGGAVYLASAMLFNGPALRRAIVSVGGRRVPAWIKGTAN</sequence>
<reference evidence="8" key="1">
    <citation type="submission" date="2020-02" db="EMBL/GenBank/DDBJ databases">
        <authorList>
            <person name="Gao J."/>
            <person name="Sun J."/>
        </authorList>
    </citation>
    <scope>NUCLEOTIDE SEQUENCE</scope>
    <source>
        <strain evidence="8">602-2</strain>
    </source>
</reference>
<feature type="transmembrane region" description="Helical" evidence="7">
    <location>
        <begin position="316"/>
        <end position="337"/>
    </location>
</feature>